<reference evidence="1" key="2">
    <citation type="journal article" date="2022" name="Clin. Infect. Dis.">
        <title>Association between Clostridium innocuum and antibiotic-associated diarrhea in adults and children: A cross-sectional study and comparative genomics analysis.</title>
        <authorList>
            <person name="Cherny K.E."/>
            <person name="Muscat E.B."/>
            <person name="Balaji A."/>
            <person name="Mukherjee J."/>
            <person name="Ozer E.A."/>
            <person name="Angarone M.P."/>
            <person name="Hauser A.R."/>
            <person name="Sichel J.S."/>
            <person name="Amponsah E."/>
            <person name="Kociolek L.K."/>
        </authorList>
    </citation>
    <scope>NUCLEOTIDE SEQUENCE</scope>
    <source>
        <strain evidence="1">NU1-AC-029v</strain>
    </source>
</reference>
<dbReference type="EMBL" id="JAKTMA010000015">
    <property type="protein sequence ID" value="MCR0233143.1"/>
    <property type="molecule type" value="Genomic_DNA"/>
</dbReference>
<dbReference type="EMBL" id="WWTN01000029">
    <property type="protein sequence ID" value="MZH57120.1"/>
    <property type="molecule type" value="Genomic_DNA"/>
</dbReference>
<gene>
    <name evidence="2" type="ORF">GT664_15530</name>
    <name evidence="1" type="ORF">MKC95_10230</name>
</gene>
<evidence type="ECO:0000313" key="3">
    <source>
        <dbReference type="Proteomes" id="UP001203972"/>
    </source>
</evidence>
<organism evidence="1 3">
    <name type="scientific">Clostridium innocuum</name>
    <dbReference type="NCBI Taxonomy" id="1522"/>
    <lineage>
        <taxon>Bacteria</taxon>
        <taxon>Bacillati</taxon>
        <taxon>Bacillota</taxon>
        <taxon>Clostridia</taxon>
        <taxon>Eubacteriales</taxon>
        <taxon>Clostridiaceae</taxon>
        <taxon>Clostridium</taxon>
    </lineage>
</organism>
<proteinExistence type="predicted"/>
<name>A0AAP2UMP8_CLOIN</name>
<evidence type="ECO:0000313" key="2">
    <source>
        <dbReference type="EMBL" id="MZH57120.1"/>
    </source>
</evidence>
<accession>A0AAP2UMP8</accession>
<reference evidence="2" key="1">
    <citation type="journal article" date="2019" name="Nat. Med.">
        <title>A library of human gut bacterial isolates paired with longitudinal multiomics data enables mechanistic microbiome research.</title>
        <authorList>
            <person name="Poyet M."/>
            <person name="Groussin M."/>
            <person name="Gibbons S.M."/>
            <person name="Avila-Pacheco J."/>
            <person name="Jiang X."/>
            <person name="Kearney S.M."/>
            <person name="Perrotta A.R."/>
            <person name="Berdy B."/>
            <person name="Zhao S."/>
            <person name="Lieberman T.D."/>
            <person name="Swanson P.K."/>
            <person name="Smith M."/>
            <person name="Roesemann S."/>
            <person name="Alexander J.E."/>
            <person name="Rich S.A."/>
            <person name="Livny J."/>
            <person name="Vlamakis H."/>
            <person name="Clish C."/>
            <person name="Bullock K."/>
            <person name="Deik A."/>
            <person name="Scott J."/>
            <person name="Pierce K.A."/>
            <person name="Xavier R.J."/>
            <person name="Alm E.J."/>
        </authorList>
    </citation>
    <scope>NUCLEOTIDE SEQUENCE</scope>
    <source>
        <strain evidence="2">BIOML-A12</strain>
    </source>
</reference>
<sequence length="58" mass="6298">MTIKYQKDAISLVLYPRENTMDTGYNSNVFLKAGRHNCTGTAACLLTVSADYHNGTAG</sequence>
<dbReference type="Proteomes" id="UP001203972">
    <property type="component" value="Unassembled WGS sequence"/>
</dbReference>
<comment type="caution">
    <text evidence="1">The sequence shown here is derived from an EMBL/GenBank/DDBJ whole genome shotgun (WGS) entry which is preliminary data.</text>
</comment>
<dbReference type="RefSeq" id="WP_021420793.1">
    <property type="nucleotide sequence ID" value="NZ_AP025565.1"/>
</dbReference>
<dbReference type="AlphaFoldDB" id="A0AAP2UMP8"/>
<protein>
    <submittedName>
        <fullName evidence="1">Uncharacterized protein</fullName>
    </submittedName>
</protein>
<dbReference type="Proteomes" id="UP000604383">
    <property type="component" value="Unassembled WGS sequence"/>
</dbReference>
<evidence type="ECO:0000313" key="1">
    <source>
        <dbReference type="EMBL" id="MCR0233143.1"/>
    </source>
</evidence>